<evidence type="ECO:0000313" key="2">
    <source>
        <dbReference type="EMBL" id="MEN2745718.1"/>
    </source>
</evidence>
<gene>
    <name evidence="2" type="ORF">ABCQ75_14410</name>
</gene>
<name>A0ABU9X2N8_9MICC</name>
<keyword evidence="3" id="KW-1185">Reference proteome</keyword>
<dbReference type="PANTHER" id="PTHR22893">
    <property type="entry name" value="NADH OXIDOREDUCTASE-RELATED"/>
    <property type="match status" value="1"/>
</dbReference>
<dbReference type="EMBL" id="JBDFRB010000017">
    <property type="protein sequence ID" value="MEN2745718.1"/>
    <property type="molecule type" value="Genomic_DNA"/>
</dbReference>
<dbReference type="RefSeq" id="WP_345886247.1">
    <property type="nucleotide sequence ID" value="NZ_JBDFRB010000017.1"/>
</dbReference>
<dbReference type="InterPro" id="IPR001155">
    <property type="entry name" value="OxRdtase_FMN_N"/>
</dbReference>
<proteinExistence type="predicted"/>
<feature type="domain" description="NADH:flavin oxidoreductase/NADH oxidase N-terminal" evidence="1">
    <location>
        <begin position="8"/>
        <end position="345"/>
    </location>
</feature>
<dbReference type="CDD" id="cd02803">
    <property type="entry name" value="OYE_like_FMN_family"/>
    <property type="match status" value="1"/>
</dbReference>
<dbReference type="SUPFAM" id="SSF51395">
    <property type="entry name" value="FMN-linked oxidoreductases"/>
    <property type="match status" value="1"/>
</dbReference>
<organism evidence="2 3">
    <name type="scientific">Sinomonas halotolerans</name>
    <dbReference type="NCBI Taxonomy" id="1644133"/>
    <lineage>
        <taxon>Bacteria</taxon>
        <taxon>Bacillati</taxon>
        <taxon>Actinomycetota</taxon>
        <taxon>Actinomycetes</taxon>
        <taxon>Micrococcales</taxon>
        <taxon>Micrococcaceae</taxon>
        <taxon>Sinomonas</taxon>
    </lineage>
</organism>
<dbReference type="InterPro" id="IPR045247">
    <property type="entry name" value="Oye-like"/>
</dbReference>
<comment type="caution">
    <text evidence="2">The sequence shown here is derived from an EMBL/GenBank/DDBJ whole genome shotgun (WGS) entry which is preliminary data.</text>
</comment>
<dbReference type="Pfam" id="PF00724">
    <property type="entry name" value="Oxidored_FMN"/>
    <property type="match status" value="1"/>
</dbReference>
<reference evidence="2 3" key="1">
    <citation type="submission" date="2024-05" db="EMBL/GenBank/DDBJ databases">
        <title>Sinomonas sp. nov., isolated from a waste landfill.</title>
        <authorList>
            <person name="Zhao Y."/>
        </authorList>
    </citation>
    <scope>NUCLEOTIDE SEQUENCE [LARGE SCALE GENOMIC DNA]</scope>
    <source>
        <strain evidence="2 3">CCTCC AB2014300</strain>
    </source>
</reference>
<protein>
    <submittedName>
        <fullName evidence="2">NADH:flavin oxidoreductase</fullName>
    </submittedName>
</protein>
<dbReference type="Gene3D" id="3.20.20.70">
    <property type="entry name" value="Aldolase class I"/>
    <property type="match status" value="1"/>
</dbReference>
<accession>A0ABU9X2N8</accession>
<sequence length="368" mass="39307">MQTETSTSLFSPVTIGSTELENRVALAPMTRISATEDGLATERMVAYYEGYAKGGFGLLITEGIYTDTAYSQGYLNQPGIATEEQARSWVPVVEAAHAAGARIFAQLMHAGSQAQGNRFVDSTVGPSAVAPRGEQLPFYRGEGPYSVPAAITAEQMQEVRDGFVAAALNAKEAGFDGVEIHGANGYLLDQFLTDYFNQRTDEYGGSPENRVRFPAEIARAVREAVGPDFTVGIRISQAKVSDHDHKWAGGEDEARVIFSTLARTGVGFVHTTEYRAYAPAFGEGGKSLAQLAKEHSGLPVITNGHLDDPATAESMLGDGGADVVALGKAALANRDWPERVRTGQPLGDLDGSLFSPVADVKDWEIELS</sequence>
<dbReference type="InterPro" id="IPR013785">
    <property type="entry name" value="Aldolase_TIM"/>
</dbReference>
<evidence type="ECO:0000259" key="1">
    <source>
        <dbReference type="Pfam" id="PF00724"/>
    </source>
</evidence>
<evidence type="ECO:0000313" key="3">
    <source>
        <dbReference type="Proteomes" id="UP001422074"/>
    </source>
</evidence>
<dbReference type="PANTHER" id="PTHR22893:SF91">
    <property type="entry name" value="NADPH DEHYDROGENASE 2-RELATED"/>
    <property type="match status" value="1"/>
</dbReference>
<dbReference type="Proteomes" id="UP001422074">
    <property type="component" value="Unassembled WGS sequence"/>
</dbReference>